<evidence type="ECO:0000256" key="2">
    <source>
        <dbReference type="ARBA" id="ARBA00004574"/>
    </source>
</evidence>
<dbReference type="Pfam" id="PF16686">
    <property type="entry name" value="POT1PC"/>
    <property type="match status" value="1"/>
</dbReference>
<comment type="subcellular location">
    <subcellularLocation>
        <location evidence="2">Chromosome</location>
        <location evidence="2">Telomere</location>
    </subcellularLocation>
    <subcellularLocation>
        <location evidence="1">Nucleus</location>
    </subcellularLocation>
</comment>
<dbReference type="InterPro" id="IPR032042">
    <property type="entry name" value="POT1PC"/>
</dbReference>
<evidence type="ECO:0000256" key="3">
    <source>
        <dbReference type="ARBA" id="ARBA00008442"/>
    </source>
</evidence>
<dbReference type="Pfam" id="PF02765">
    <property type="entry name" value="POT1"/>
    <property type="match status" value="1"/>
</dbReference>
<dbReference type="AlphaFoldDB" id="G3P1T0"/>
<dbReference type="GO" id="GO:0010521">
    <property type="term" value="F:telomerase inhibitor activity"/>
    <property type="evidence" value="ECO:0007669"/>
    <property type="project" value="TreeGrafter"/>
</dbReference>
<dbReference type="CDD" id="cd04497">
    <property type="entry name" value="hPOT1_OB1_like"/>
    <property type="match status" value="1"/>
</dbReference>
<dbReference type="Bgee" id="ENSGACG00000008743">
    <property type="expression patterns" value="Expressed in head kidney and 9 other cell types or tissues"/>
</dbReference>
<comment type="similarity">
    <text evidence="3">Belongs to the telombin family.</text>
</comment>
<dbReference type="GO" id="GO:0098505">
    <property type="term" value="F:G-rich strand telomeric DNA binding"/>
    <property type="evidence" value="ECO:0007669"/>
    <property type="project" value="TreeGrafter"/>
</dbReference>
<proteinExistence type="inferred from homology"/>
<dbReference type="Proteomes" id="UP000007635">
    <property type="component" value="Chromosome XIX"/>
</dbReference>
<protein>
    <recommendedName>
        <fullName evidence="4">Protection of telomeres protein 1</fullName>
    </recommendedName>
</protein>
<dbReference type="SMART" id="SM00976">
    <property type="entry name" value="Telo_bind"/>
    <property type="match status" value="1"/>
</dbReference>
<dbReference type="InterPro" id="IPR012340">
    <property type="entry name" value="NA-bd_OB-fold"/>
</dbReference>
<evidence type="ECO:0000256" key="4">
    <source>
        <dbReference type="ARBA" id="ARBA00015253"/>
    </source>
</evidence>
<evidence type="ECO:0000256" key="6">
    <source>
        <dbReference type="ARBA" id="ARBA00022895"/>
    </source>
</evidence>
<name>G3P1T0_GASAC</name>
<evidence type="ECO:0000313" key="11">
    <source>
        <dbReference type="Proteomes" id="UP000007635"/>
    </source>
</evidence>
<evidence type="ECO:0000256" key="5">
    <source>
        <dbReference type="ARBA" id="ARBA00022454"/>
    </source>
</evidence>
<dbReference type="GO" id="GO:0016233">
    <property type="term" value="P:telomere capping"/>
    <property type="evidence" value="ECO:0007669"/>
    <property type="project" value="TreeGrafter"/>
</dbReference>
<reference evidence="10" key="2">
    <citation type="submission" date="2025-08" db="UniProtKB">
        <authorList>
            <consortium name="Ensembl"/>
        </authorList>
    </citation>
    <scope>IDENTIFICATION</scope>
</reference>
<dbReference type="GeneTree" id="ENSGT00390000018285"/>
<reference evidence="10" key="3">
    <citation type="submission" date="2025-09" db="UniProtKB">
        <authorList>
            <consortium name="Ensembl"/>
        </authorList>
    </citation>
    <scope>IDENTIFICATION</scope>
</reference>
<evidence type="ECO:0000256" key="1">
    <source>
        <dbReference type="ARBA" id="ARBA00004123"/>
    </source>
</evidence>
<evidence type="ECO:0000313" key="10">
    <source>
        <dbReference type="Ensembl" id="ENSGACP00000011553.2"/>
    </source>
</evidence>
<dbReference type="OMA" id="NHVHLAK"/>
<dbReference type="GO" id="GO:0032210">
    <property type="term" value="P:regulation of telomere maintenance via telomerase"/>
    <property type="evidence" value="ECO:0007669"/>
    <property type="project" value="TreeGrafter"/>
</dbReference>
<dbReference type="InterPro" id="IPR011564">
    <property type="entry name" value="Telomer_end-bd_POT1/Cdc13"/>
</dbReference>
<dbReference type="CDD" id="cd04498">
    <property type="entry name" value="hPOT1_OB2"/>
    <property type="match status" value="1"/>
</dbReference>
<dbReference type="PANTHER" id="PTHR14513:SF0">
    <property type="entry name" value="PROTECTION OF TELOMERES PROTEIN 1"/>
    <property type="match status" value="1"/>
</dbReference>
<sequence>MKENKLHEESVVTFLLDRSGIIYRSDTHVKQKTHKHASVCVGMWVSQHLNVMFRSTSSWLLSTDLCSTLKITDQSDQKIACTVFSKKLEDHPQIFGVGDIVRLHNVKVTDFKNSVTLMNTFRFSVLAFDGAEGDPLEPRTSSRSFHLDQEDRRTVEELRTWAASQGLLLPTTPLCAAQPKDYFDLTCQLLAKAPMDTTCTLLRVWDGTRCAHTQLKVIVEPSVVDGPTSFSAARERLIADVLVYDNHVESARQLKPGDFLRIYNLRAIPMSSKAPPPASRRSEEGGRDHLGFHLHGGTAFSRGIRVLPENSPAVRELKRVMEAVPQEDGDDFSEMNDSLLLEVWSTPPQSPGVCVSERSCAHDVGPLSLSEVKRLHPGGVHHVRVQLRSYEPVRLHQALKLYCSKCSSMQDVPDDELVASLFSEASKDPEPCCPPPWALSGQVLVPGESVASPGRSLSVLLSTDFLCEDTKRELIFLAGKRLLSLHVVPVRSSGGHMTLLDLSAPFLLRGRKRFLRVRDADRVHNYVNVSGPSALGVEPLQFVLLMKMKLQDATGVLDVFLWRGAVSIGFFC</sequence>
<keyword evidence="5" id="KW-0158">Chromosome</keyword>
<keyword evidence="8" id="KW-0539">Nucleus</keyword>
<dbReference type="InParanoid" id="G3P1T0"/>
<dbReference type="FunFam" id="2.40.50.140:FF:000138">
    <property type="entry name" value="Protection of telomeres 1 homolog"/>
    <property type="match status" value="1"/>
</dbReference>
<organism evidence="10 11">
    <name type="scientific">Gasterosteus aculeatus aculeatus</name>
    <name type="common">three-spined stickleback</name>
    <dbReference type="NCBI Taxonomy" id="481459"/>
    <lineage>
        <taxon>Eukaryota</taxon>
        <taxon>Metazoa</taxon>
        <taxon>Chordata</taxon>
        <taxon>Craniata</taxon>
        <taxon>Vertebrata</taxon>
        <taxon>Euteleostomi</taxon>
        <taxon>Actinopterygii</taxon>
        <taxon>Neopterygii</taxon>
        <taxon>Teleostei</taxon>
        <taxon>Neoteleostei</taxon>
        <taxon>Acanthomorphata</taxon>
        <taxon>Eupercaria</taxon>
        <taxon>Perciformes</taxon>
        <taxon>Cottioidei</taxon>
        <taxon>Gasterosteales</taxon>
        <taxon>Gasterosteidae</taxon>
        <taxon>Gasterosteus</taxon>
    </lineage>
</organism>
<dbReference type="SUPFAM" id="SSF50249">
    <property type="entry name" value="Nucleic acid-binding proteins"/>
    <property type="match status" value="2"/>
</dbReference>
<dbReference type="InterPro" id="IPR028389">
    <property type="entry name" value="POT1"/>
</dbReference>
<dbReference type="FunCoup" id="G3P1T0">
    <property type="interactions" value="1033"/>
</dbReference>
<keyword evidence="6" id="KW-0779">Telomere</keyword>
<dbReference type="Gene3D" id="2.40.50.140">
    <property type="entry name" value="Nucleic acid-binding proteins"/>
    <property type="match status" value="2"/>
</dbReference>
<evidence type="ECO:0000256" key="8">
    <source>
        <dbReference type="ARBA" id="ARBA00023242"/>
    </source>
</evidence>
<dbReference type="STRING" id="69293.ENSGACP00000011553"/>
<keyword evidence="7" id="KW-0238">DNA-binding</keyword>
<evidence type="ECO:0000259" key="9">
    <source>
        <dbReference type="SMART" id="SM00976"/>
    </source>
</evidence>
<feature type="domain" description="Telomeric single stranded DNA binding POT1/Cdc13" evidence="9">
    <location>
        <begin position="23"/>
        <end position="163"/>
    </location>
</feature>
<reference evidence="10 11" key="1">
    <citation type="journal article" date="2021" name="G3 (Bethesda)">
        <title>Improved contiguity of the threespine stickleback genome using long-read sequencing.</title>
        <authorList>
            <person name="Nath S."/>
            <person name="Shaw D.E."/>
            <person name="White M.A."/>
        </authorList>
    </citation>
    <scope>NUCLEOTIDE SEQUENCE [LARGE SCALE GENOMIC DNA]</scope>
    <source>
        <strain evidence="10 11">Lake Benthic</strain>
    </source>
</reference>
<evidence type="ECO:0000256" key="7">
    <source>
        <dbReference type="ARBA" id="ARBA00023125"/>
    </source>
</evidence>
<dbReference type="Ensembl" id="ENSGACT00000011576.2">
    <property type="protein sequence ID" value="ENSGACP00000011553.2"/>
    <property type="gene ID" value="ENSGACG00000008743.2"/>
</dbReference>
<dbReference type="eggNOG" id="KOG4757">
    <property type="taxonomic scope" value="Eukaryota"/>
</dbReference>
<accession>G3P1T0</accession>
<keyword evidence="11" id="KW-1185">Reference proteome</keyword>
<dbReference type="GO" id="GO:0000783">
    <property type="term" value="C:nuclear telomere cap complex"/>
    <property type="evidence" value="ECO:0007669"/>
    <property type="project" value="TreeGrafter"/>
</dbReference>
<dbReference type="PANTHER" id="PTHR14513">
    <property type="entry name" value="PROTECTION OF TELOMERES 1"/>
    <property type="match status" value="1"/>
</dbReference>